<evidence type="ECO:0000256" key="1">
    <source>
        <dbReference type="SAM" id="SignalP"/>
    </source>
</evidence>
<reference evidence="3 4" key="1">
    <citation type="submission" date="2016-10" db="EMBL/GenBank/DDBJ databases">
        <authorList>
            <person name="de Groot N.N."/>
        </authorList>
    </citation>
    <scope>NUCLEOTIDE SEQUENCE [LARGE SCALE GENOMIC DNA]</scope>
    <source>
        <strain evidence="3 4">DSM 17794</strain>
    </source>
</reference>
<dbReference type="STRING" id="287099.SAMN05660413_02573"/>
<dbReference type="InterPro" id="IPR029052">
    <property type="entry name" value="Metallo-depent_PP-like"/>
</dbReference>
<dbReference type="RefSeq" id="WP_093410396.1">
    <property type="nucleotide sequence ID" value="NZ_FOVL01000017.1"/>
</dbReference>
<name>A0A1I5BVR4_9FLAO</name>
<dbReference type="InterPro" id="IPR038607">
    <property type="entry name" value="PhoD-like_sf"/>
</dbReference>
<protein>
    <submittedName>
        <fullName evidence="3">Alkaline phosphatase D</fullName>
    </submittedName>
</protein>
<dbReference type="PANTHER" id="PTHR33987">
    <property type="entry name" value="CALCINEURIN-LIKE METALLO-PHOSPHOESTERASE SUPERFAMILY PROTEIN"/>
    <property type="match status" value="1"/>
</dbReference>
<dbReference type="AlphaFoldDB" id="A0A1I5BVR4"/>
<sequence length="345" mass="40095">MKLILRILPLFILLSCGTITETATKSPEQKYDFVLAFGSCNKQEAPQPLWEPIMKNQPDVFMWGGDNIYADTPDMQLMQEYYQIQHNVPGYKRLTNSIPVYGTWDDHDYGVNDGGKEWEFKEESQQLFLDFMGVSEDDPRRGREGVYHSELLETPKGNIKLIILDTRYFRDELKPDAVPGKRYKENSKGTILGEQQWQWLEEELHTSAATFNIILSSIQVISEEHGFETWGNFPAERKRLIKLIENSSAKNIIILSGDRHISEFSEMKRDRLNYPLVDFTSSGLTHSYTSFSGEPNRYRIGEVVSDLSFGLLKFDLKNNKMLMEMRGEKNRLLQQHKVEYPHIKH</sequence>
<accession>A0A1I5BVR4</accession>
<dbReference type="PANTHER" id="PTHR33987:SF1">
    <property type="entry name" value="CALCINEURIN-LIKE METALLO-PHOSPHOESTERASE SUPERFAMILY PROTEIN"/>
    <property type="match status" value="1"/>
</dbReference>
<dbReference type="InterPro" id="IPR018946">
    <property type="entry name" value="PhoD-like_MPP"/>
</dbReference>
<dbReference type="CDD" id="cd07389">
    <property type="entry name" value="MPP_PhoD"/>
    <property type="match status" value="1"/>
</dbReference>
<dbReference type="Pfam" id="PF09423">
    <property type="entry name" value="PhoD"/>
    <property type="match status" value="1"/>
</dbReference>
<gene>
    <name evidence="3" type="ORF">SAMN05660413_02573</name>
</gene>
<keyword evidence="1" id="KW-0732">Signal</keyword>
<dbReference type="Proteomes" id="UP000199153">
    <property type="component" value="Unassembled WGS sequence"/>
</dbReference>
<keyword evidence="4" id="KW-1185">Reference proteome</keyword>
<organism evidence="3 4">
    <name type="scientific">Salegentibacter flavus</name>
    <dbReference type="NCBI Taxonomy" id="287099"/>
    <lineage>
        <taxon>Bacteria</taxon>
        <taxon>Pseudomonadati</taxon>
        <taxon>Bacteroidota</taxon>
        <taxon>Flavobacteriia</taxon>
        <taxon>Flavobacteriales</taxon>
        <taxon>Flavobacteriaceae</taxon>
        <taxon>Salegentibacter</taxon>
    </lineage>
</organism>
<evidence type="ECO:0000259" key="2">
    <source>
        <dbReference type="Pfam" id="PF09423"/>
    </source>
</evidence>
<feature type="chain" id="PRO_5011607260" evidence="1">
    <location>
        <begin position="21"/>
        <end position="345"/>
    </location>
</feature>
<dbReference type="EMBL" id="FOVL01000017">
    <property type="protein sequence ID" value="SFN78787.1"/>
    <property type="molecule type" value="Genomic_DNA"/>
</dbReference>
<dbReference type="Gene3D" id="3.60.21.70">
    <property type="entry name" value="PhoD-like phosphatase"/>
    <property type="match status" value="1"/>
</dbReference>
<proteinExistence type="predicted"/>
<dbReference type="SUPFAM" id="SSF56300">
    <property type="entry name" value="Metallo-dependent phosphatases"/>
    <property type="match status" value="1"/>
</dbReference>
<evidence type="ECO:0000313" key="3">
    <source>
        <dbReference type="EMBL" id="SFN78787.1"/>
    </source>
</evidence>
<evidence type="ECO:0000313" key="4">
    <source>
        <dbReference type="Proteomes" id="UP000199153"/>
    </source>
</evidence>
<feature type="signal peptide" evidence="1">
    <location>
        <begin position="1"/>
        <end position="20"/>
    </location>
</feature>
<dbReference type="OrthoDB" id="9763616at2"/>
<feature type="domain" description="PhoD-like phosphatase metallophosphatase" evidence="2">
    <location>
        <begin position="36"/>
        <end position="280"/>
    </location>
</feature>